<dbReference type="Pfam" id="PF04117">
    <property type="entry name" value="Mpv17_PMP22"/>
    <property type="match status" value="1"/>
</dbReference>
<feature type="transmembrane region" description="Helical" evidence="6">
    <location>
        <begin position="182"/>
        <end position="204"/>
    </location>
</feature>
<reference evidence="7" key="2">
    <citation type="submission" date="2023-06" db="EMBL/GenBank/DDBJ databases">
        <authorList>
            <consortium name="Lawrence Berkeley National Laboratory"/>
            <person name="Haridas S."/>
            <person name="Hensen N."/>
            <person name="Bonometti L."/>
            <person name="Westerberg I."/>
            <person name="Brannstrom I.O."/>
            <person name="Guillou S."/>
            <person name="Cros-Aarteil S."/>
            <person name="Calhoun S."/>
            <person name="Kuo A."/>
            <person name="Mondo S."/>
            <person name="Pangilinan J."/>
            <person name="Riley R."/>
            <person name="LaButti K."/>
            <person name="Andreopoulos B."/>
            <person name="Lipzen A."/>
            <person name="Chen C."/>
            <person name="Yanf M."/>
            <person name="Daum C."/>
            <person name="Ng V."/>
            <person name="Clum A."/>
            <person name="Steindorff A."/>
            <person name="Ohm R."/>
            <person name="Martin F."/>
            <person name="Silar P."/>
            <person name="Natvig D."/>
            <person name="Lalanne C."/>
            <person name="Gautier V."/>
            <person name="Ament-velasquez S.L."/>
            <person name="Kruys A."/>
            <person name="Hutchinson M.I."/>
            <person name="Powell A.J."/>
            <person name="Barry K."/>
            <person name="Miller A.N."/>
            <person name="Grigoriev I.V."/>
            <person name="Debuchy R."/>
            <person name="Gladieux P."/>
            <person name="Thoren M.H."/>
            <person name="Johannesson H."/>
        </authorList>
    </citation>
    <scope>NUCLEOTIDE SEQUENCE</scope>
    <source>
        <strain evidence="7">CBS 232.78</strain>
    </source>
</reference>
<sequence length="231" mass="25006">MAPSPIVVATIQSAVIGAISNVVAQFITAQRNETSLVIDWIPVFQFFAFACISTPPNFMWQEFLESAFPATHIAPTKEAIASAAAGNEKELDQEAREGRLVEPKLNKGNTLIKTLLDQTVGAAINTLLFSMFMHGIQAAMAHRTAAGSGAPAQSLEFLLSGKAVQYGNVDWAVVWAKTSREFFSIIKASWTFWPFVSLVNFAFLKSVASRTLMGSLAGLVWGVYMSLIAAQ</sequence>
<dbReference type="AlphaFoldDB" id="A0AAE0K8C9"/>
<proteinExistence type="inferred from homology"/>
<comment type="subcellular location">
    <subcellularLocation>
        <location evidence="1">Membrane</location>
        <topology evidence="1">Multi-pass membrane protein</topology>
    </subcellularLocation>
</comment>
<keyword evidence="5 6" id="KW-0472">Membrane</keyword>
<keyword evidence="3 6" id="KW-0812">Transmembrane</keyword>
<evidence type="ECO:0000313" key="7">
    <source>
        <dbReference type="EMBL" id="KAK3372024.1"/>
    </source>
</evidence>
<dbReference type="PANTHER" id="PTHR11266:SF80">
    <property type="entry name" value="PEROXISOMAL MEMBRANE PROTEIN 2"/>
    <property type="match status" value="1"/>
</dbReference>
<evidence type="ECO:0000256" key="2">
    <source>
        <dbReference type="ARBA" id="ARBA00006824"/>
    </source>
</evidence>
<evidence type="ECO:0000256" key="6">
    <source>
        <dbReference type="RuleBase" id="RU363053"/>
    </source>
</evidence>
<feature type="transmembrane region" description="Helical" evidence="6">
    <location>
        <begin position="6"/>
        <end position="24"/>
    </location>
</feature>
<dbReference type="EMBL" id="JAULSW010000008">
    <property type="protein sequence ID" value="KAK3372024.1"/>
    <property type="molecule type" value="Genomic_DNA"/>
</dbReference>
<dbReference type="GO" id="GO:0005778">
    <property type="term" value="C:peroxisomal membrane"/>
    <property type="evidence" value="ECO:0007669"/>
    <property type="project" value="TreeGrafter"/>
</dbReference>
<evidence type="ECO:0000313" key="8">
    <source>
        <dbReference type="Proteomes" id="UP001285441"/>
    </source>
</evidence>
<dbReference type="PANTHER" id="PTHR11266">
    <property type="entry name" value="PEROXISOMAL MEMBRANE PROTEIN 2, PXMP2 MPV17"/>
    <property type="match status" value="1"/>
</dbReference>
<name>A0AAE0K8C9_9PEZI</name>
<accession>A0AAE0K8C9</accession>
<feature type="transmembrane region" description="Helical" evidence="6">
    <location>
        <begin position="211"/>
        <end position="230"/>
    </location>
</feature>
<keyword evidence="8" id="KW-1185">Reference proteome</keyword>
<evidence type="ECO:0000256" key="4">
    <source>
        <dbReference type="ARBA" id="ARBA00022989"/>
    </source>
</evidence>
<comment type="similarity">
    <text evidence="2 6">Belongs to the peroxisomal membrane protein PXMP2/4 family.</text>
</comment>
<gene>
    <name evidence="7" type="ORF">B0H63DRAFT_513541</name>
</gene>
<dbReference type="InterPro" id="IPR007248">
    <property type="entry name" value="Mpv17_PMP22"/>
</dbReference>
<keyword evidence="4 6" id="KW-1133">Transmembrane helix</keyword>
<dbReference type="Proteomes" id="UP001285441">
    <property type="component" value="Unassembled WGS sequence"/>
</dbReference>
<evidence type="ECO:0000256" key="3">
    <source>
        <dbReference type="ARBA" id="ARBA00022692"/>
    </source>
</evidence>
<evidence type="ECO:0000256" key="5">
    <source>
        <dbReference type="ARBA" id="ARBA00023136"/>
    </source>
</evidence>
<comment type="caution">
    <text evidence="7">The sequence shown here is derived from an EMBL/GenBank/DDBJ whole genome shotgun (WGS) entry which is preliminary data.</text>
</comment>
<protein>
    <submittedName>
        <fullName evidence="7">Uncharacterized protein</fullName>
    </submittedName>
</protein>
<organism evidence="7 8">
    <name type="scientific">Podospora didyma</name>
    <dbReference type="NCBI Taxonomy" id="330526"/>
    <lineage>
        <taxon>Eukaryota</taxon>
        <taxon>Fungi</taxon>
        <taxon>Dikarya</taxon>
        <taxon>Ascomycota</taxon>
        <taxon>Pezizomycotina</taxon>
        <taxon>Sordariomycetes</taxon>
        <taxon>Sordariomycetidae</taxon>
        <taxon>Sordariales</taxon>
        <taxon>Podosporaceae</taxon>
        <taxon>Podospora</taxon>
    </lineage>
</organism>
<reference evidence="7" key="1">
    <citation type="journal article" date="2023" name="Mol. Phylogenet. Evol.">
        <title>Genome-scale phylogeny and comparative genomics of the fungal order Sordariales.</title>
        <authorList>
            <person name="Hensen N."/>
            <person name="Bonometti L."/>
            <person name="Westerberg I."/>
            <person name="Brannstrom I.O."/>
            <person name="Guillou S."/>
            <person name="Cros-Aarteil S."/>
            <person name="Calhoun S."/>
            <person name="Haridas S."/>
            <person name="Kuo A."/>
            <person name="Mondo S."/>
            <person name="Pangilinan J."/>
            <person name="Riley R."/>
            <person name="LaButti K."/>
            <person name="Andreopoulos B."/>
            <person name="Lipzen A."/>
            <person name="Chen C."/>
            <person name="Yan M."/>
            <person name="Daum C."/>
            <person name="Ng V."/>
            <person name="Clum A."/>
            <person name="Steindorff A."/>
            <person name="Ohm R.A."/>
            <person name="Martin F."/>
            <person name="Silar P."/>
            <person name="Natvig D.O."/>
            <person name="Lalanne C."/>
            <person name="Gautier V."/>
            <person name="Ament-Velasquez S.L."/>
            <person name="Kruys A."/>
            <person name="Hutchinson M.I."/>
            <person name="Powell A.J."/>
            <person name="Barry K."/>
            <person name="Miller A.N."/>
            <person name="Grigoriev I.V."/>
            <person name="Debuchy R."/>
            <person name="Gladieux P."/>
            <person name="Hiltunen Thoren M."/>
            <person name="Johannesson H."/>
        </authorList>
    </citation>
    <scope>NUCLEOTIDE SEQUENCE</scope>
    <source>
        <strain evidence="7">CBS 232.78</strain>
    </source>
</reference>
<evidence type="ECO:0000256" key="1">
    <source>
        <dbReference type="ARBA" id="ARBA00004141"/>
    </source>
</evidence>